<dbReference type="KEGG" id="rter:IDM49_08350"/>
<proteinExistence type="inferred from homology"/>
<keyword evidence="2 3" id="KW-0690">Ribosome biogenesis</keyword>
<dbReference type="InterPro" id="IPR003728">
    <property type="entry name" value="Ribosome_maturation_RimP"/>
</dbReference>
<dbReference type="HAMAP" id="MF_01077">
    <property type="entry name" value="RimP"/>
    <property type="match status" value="1"/>
</dbReference>
<feature type="compositionally biased region" description="Basic and acidic residues" evidence="4">
    <location>
        <begin position="1"/>
        <end position="17"/>
    </location>
</feature>
<feature type="domain" description="Ribosome maturation factor RimP C-terminal" evidence="6">
    <location>
        <begin position="122"/>
        <end position="194"/>
    </location>
</feature>
<gene>
    <name evidence="3" type="primary">rimP</name>
    <name evidence="7" type="ORF">IDM49_08350</name>
</gene>
<dbReference type="PANTHER" id="PTHR33867:SF1">
    <property type="entry name" value="RIBOSOME MATURATION FACTOR RIMP"/>
    <property type="match status" value="1"/>
</dbReference>
<evidence type="ECO:0000256" key="3">
    <source>
        <dbReference type="HAMAP-Rule" id="MF_01077"/>
    </source>
</evidence>
<evidence type="ECO:0000313" key="7">
    <source>
        <dbReference type="EMBL" id="QNV37249.1"/>
    </source>
</evidence>
<evidence type="ECO:0000259" key="6">
    <source>
        <dbReference type="Pfam" id="PF17384"/>
    </source>
</evidence>
<keyword evidence="1 3" id="KW-0963">Cytoplasm</keyword>
<dbReference type="GeneID" id="96624250"/>
<feature type="region of interest" description="Disordered" evidence="4">
    <location>
        <begin position="159"/>
        <end position="180"/>
    </location>
</feature>
<evidence type="ECO:0000313" key="8">
    <source>
        <dbReference type="Proteomes" id="UP000516404"/>
    </source>
</evidence>
<sequence>MAKSTDKKDLNSRERRAANRAAQGVSAPKTKTPFVNTDEIRIQLLPVIEEFNLYLEELRARGAGANKTLEIVIDLPEDRTDFVSLDTLAEVSQALSKKLDEIEDGDSPYMLEVTSPGATRSLTERRHWKRSIGRLIAITTVDGEKYLARLNDVTEEGPVMARKKETKKGQKPSYRDPETIGWGTISSAKVEIEFNS</sequence>
<dbReference type="Proteomes" id="UP000516404">
    <property type="component" value="Chromosome"/>
</dbReference>
<organism evidence="7 8">
    <name type="scientific">Rothia terrae</name>
    <dbReference type="NCBI Taxonomy" id="396015"/>
    <lineage>
        <taxon>Bacteria</taxon>
        <taxon>Bacillati</taxon>
        <taxon>Actinomycetota</taxon>
        <taxon>Actinomycetes</taxon>
        <taxon>Micrococcales</taxon>
        <taxon>Micrococcaceae</taxon>
        <taxon>Rothia</taxon>
    </lineage>
</organism>
<dbReference type="GO" id="GO:0000028">
    <property type="term" value="P:ribosomal small subunit assembly"/>
    <property type="evidence" value="ECO:0007669"/>
    <property type="project" value="TreeGrafter"/>
</dbReference>
<dbReference type="SUPFAM" id="SSF75420">
    <property type="entry name" value="YhbC-like, N-terminal domain"/>
    <property type="match status" value="1"/>
</dbReference>
<dbReference type="InterPro" id="IPR028998">
    <property type="entry name" value="RimP_C"/>
</dbReference>
<protein>
    <recommendedName>
        <fullName evidence="3">Ribosome maturation factor RimP</fullName>
    </recommendedName>
</protein>
<feature type="domain" description="Ribosome maturation factor RimP N-terminal" evidence="5">
    <location>
        <begin position="46"/>
        <end position="118"/>
    </location>
</feature>
<dbReference type="GO" id="GO:0006412">
    <property type="term" value="P:translation"/>
    <property type="evidence" value="ECO:0007669"/>
    <property type="project" value="TreeGrafter"/>
</dbReference>
<evidence type="ECO:0000256" key="2">
    <source>
        <dbReference type="ARBA" id="ARBA00022517"/>
    </source>
</evidence>
<comment type="similarity">
    <text evidence="3">Belongs to the RimP family.</text>
</comment>
<dbReference type="Pfam" id="PF17384">
    <property type="entry name" value="DUF150_C"/>
    <property type="match status" value="1"/>
</dbReference>
<dbReference type="Gene3D" id="3.30.300.70">
    <property type="entry name" value="RimP-like superfamily, N-terminal"/>
    <property type="match status" value="1"/>
</dbReference>
<feature type="region of interest" description="Disordered" evidence="4">
    <location>
        <begin position="1"/>
        <end position="30"/>
    </location>
</feature>
<evidence type="ECO:0000256" key="4">
    <source>
        <dbReference type="SAM" id="MobiDB-lite"/>
    </source>
</evidence>
<reference evidence="7 8" key="1">
    <citation type="submission" date="2020-09" db="EMBL/GenBank/DDBJ databases">
        <title>Investigation of environmental microbes.</title>
        <authorList>
            <person name="Ou Y."/>
            <person name="Kang Q."/>
        </authorList>
    </citation>
    <scope>NUCLEOTIDE SEQUENCE [LARGE SCALE GENOMIC DNA]</scope>
    <source>
        <strain evidence="7 8">KJZ-14</strain>
    </source>
</reference>
<accession>A0A7H2BC53</accession>
<comment type="function">
    <text evidence="3">Required for maturation of 30S ribosomal subunits.</text>
</comment>
<evidence type="ECO:0000256" key="1">
    <source>
        <dbReference type="ARBA" id="ARBA00022490"/>
    </source>
</evidence>
<dbReference type="InterPro" id="IPR035956">
    <property type="entry name" value="RimP_N_sf"/>
</dbReference>
<dbReference type="AlphaFoldDB" id="A0A7H2BC53"/>
<dbReference type="PANTHER" id="PTHR33867">
    <property type="entry name" value="RIBOSOME MATURATION FACTOR RIMP"/>
    <property type="match status" value="1"/>
</dbReference>
<comment type="subcellular location">
    <subcellularLocation>
        <location evidence="3">Cytoplasm</location>
    </subcellularLocation>
</comment>
<dbReference type="RefSeq" id="WP_190724170.1">
    <property type="nucleotide sequence ID" value="NZ_CP061539.1"/>
</dbReference>
<dbReference type="GO" id="GO:0005829">
    <property type="term" value="C:cytosol"/>
    <property type="evidence" value="ECO:0007669"/>
    <property type="project" value="TreeGrafter"/>
</dbReference>
<dbReference type="Pfam" id="PF02576">
    <property type="entry name" value="RimP_N"/>
    <property type="match status" value="1"/>
</dbReference>
<name>A0A7H2BC53_9MICC</name>
<dbReference type="EMBL" id="CP061539">
    <property type="protein sequence ID" value="QNV37249.1"/>
    <property type="molecule type" value="Genomic_DNA"/>
</dbReference>
<keyword evidence="8" id="KW-1185">Reference proteome</keyword>
<dbReference type="InterPro" id="IPR028989">
    <property type="entry name" value="RimP_N"/>
</dbReference>
<evidence type="ECO:0000259" key="5">
    <source>
        <dbReference type="Pfam" id="PF02576"/>
    </source>
</evidence>